<reference evidence="1 2" key="1">
    <citation type="submission" date="2019-05" db="EMBL/GenBank/DDBJ databases">
        <authorList>
            <person name="Narsing Rao M.P."/>
            <person name="Li W.J."/>
        </authorList>
    </citation>
    <scope>NUCLEOTIDE SEQUENCE [LARGE SCALE GENOMIC DNA]</scope>
    <source>
        <strain evidence="1 2">SYSU_K30003</strain>
    </source>
</reference>
<evidence type="ECO:0000313" key="2">
    <source>
        <dbReference type="Proteomes" id="UP000309676"/>
    </source>
</evidence>
<organism evidence="1 2">
    <name type="scientific">Paenibacillus antri</name>
    <dbReference type="NCBI Taxonomy" id="2582848"/>
    <lineage>
        <taxon>Bacteria</taxon>
        <taxon>Bacillati</taxon>
        <taxon>Bacillota</taxon>
        <taxon>Bacilli</taxon>
        <taxon>Bacillales</taxon>
        <taxon>Paenibacillaceae</taxon>
        <taxon>Paenibacillus</taxon>
    </lineage>
</organism>
<dbReference type="EMBL" id="VCIW01000025">
    <property type="protein sequence ID" value="TLS49060.1"/>
    <property type="molecule type" value="Genomic_DNA"/>
</dbReference>
<dbReference type="InterPro" id="IPR058705">
    <property type="entry name" value="A_ENA"/>
</dbReference>
<dbReference type="AlphaFoldDB" id="A0A5R9G4J7"/>
<accession>A0A5R9G4J7</accession>
<dbReference type="Pfam" id="PF26595">
    <property type="entry name" value="A_ENA"/>
    <property type="match status" value="1"/>
</dbReference>
<evidence type="ECO:0000313" key="1">
    <source>
        <dbReference type="EMBL" id="TLS49060.1"/>
    </source>
</evidence>
<dbReference type="Proteomes" id="UP000309676">
    <property type="component" value="Unassembled WGS sequence"/>
</dbReference>
<sequence>MSMPEIPEGTNRPNLNETLIDLLESIALEEMALAHLMNAKAEEMQAFVGSNLDFPTNPSNDDILRFDVSVTRFMETLMFKELFLLRKLETALALRTQLPDEE</sequence>
<proteinExistence type="predicted"/>
<comment type="caution">
    <text evidence="1">The sequence shown here is derived from an EMBL/GenBank/DDBJ whole genome shotgun (WGS) entry which is preliminary data.</text>
</comment>
<name>A0A5R9G4J7_9BACL</name>
<gene>
    <name evidence="1" type="ORF">FE782_27695</name>
</gene>
<keyword evidence="2" id="KW-1185">Reference proteome</keyword>
<dbReference type="OrthoDB" id="2939962at2"/>
<protein>
    <submittedName>
        <fullName evidence="1">Uncharacterized protein</fullName>
    </submittedName>
</protein>